<keyword evidence="1" id="KW-0472">Membrane</keyword>
<dbReference type="EMBL" id="CAVN010000097">
    <property type="protein sequence ID" value="CDF58509.1"/>
    <property type="molecule type" value="Genomic_DNA"/>
</dbReference>
<name>R7RR50_9CLOT</name>
<protein>
    <submittedName>
        <fullName evidence="2">Membrane protein</fullName>
    </submittedName>
</protein>
<feature type="transmembrane region" description="Helical" evidence="1">
    <location>
        <begin position="42"/>
        <end position="64"/>
    </location>
</feature>
<keyword evidence="3" id="KW-1185">Reference proteome</keyword>
<dbReference type="Proteomes" id="UP000014923">
    <property type="component" value="Unassembled WGS sequence"/>
</dbReference>
<organism evidence="2 3">
    <name type="scientific">Thermobrachium celere DSM 8682</name>
    <dbReference type="NCBI Taxonomy" id="941824"/>
    <lineage>
        <taxon>Bacteria</taxon>
        <taxon>Bacillati</taxon>
        <taxon>Bacillota</taxon>
        <taxon>Clostridia</taxon>
        <taxon>Eubacteriales</taxon>
        <taxon>Clostridiaceae</taxon>
        <taxon>Thermobrachium</taxon>
    </lineage>
</organism>
<comment type="caution">
    <text evidence="2">The sequence shown here is derived from an EMBL/GenBank/DDBJ whole genome shotgun (WGS) entry which is preliminary data.</text>
</comment>
<evidence type="ECO:0000313" key="3">
    <source>
        <dbReference type="Proteomes" id="UP000014923"/>
    </source>
</evidence>
<evidence type="ECO:0000256" key="1">
    <source>
        <dbReference type="SAM" id="Phobius"/>
    </source>
</evidence>
<sequence length="162" mass="18335">MRRNALSTFIAALIPGVGYMYLGLYKKGLEALALFLLVKPVFSIVGLGAIGALLQFFIWIYAFVDTFKIASLMDSGREIYDDTFILGNFYSRDIYGNRKNIDSKYLINLLAILLILVGVFSIINKAFATNELYIMIKSFVKMYFIPVVMVLGGLYLLLQNKR</sequence>
<reference evidence="2" key="1">
    <citation type="submission" date="2013-03" db="EMBL/GenBank/DDBJ databases">
        <title>Draft genome sequence of the hydrogen-ethanol-producing anaerobic alkalithermophilic Caloramator celere.</title>
        <authorList>
            <person name="Ciranna A."/>
            <person name="Larjo A."/>
            <person name="Kivisto A."/>
            <person name="Santala V."/>
            <person name="Roos C."/>
            <person name="Karp M."/>
        </authorList>
    </citation>
    <scope>NUCLEOTIDE SEQUENCE [LARGE SCALE GENOMIC DNA]</scope>
    <source>
        <strain evidence="2">DSM 8682</strain>
    </source>
</reference>
<proteinExistence type="predicted"/>
<keyword evidence="1" id="KW-0812">Transmembrane</keyword>
<feature type="transmembrane region" description="Helical" evidence="1">
    <location>
        <begin position="139"/>
        <end position="158"/>
    </location>
</feature>
<gene>
    <name evidence="2" type="ORF">TCEL_00555</name>
</gene>
<dbReference type="AlphaFoldDB" id="R7RR50"/>
<dbReference type="eggNOG" id="ENOG5032U83">
    <property type="taxonomic scope" value="Bacteria"/>
</dbReference>
<accession>R7RR50</accession>
<evidence type="ECO:0000313" key="2">
    <source>
        <dbReference type="EMBL" id="CDF58509.1"/>
    </source>
</evidence>
<dbReference type="HOGENOM" id="CLU_053323_1_0_9"/>
<feature type="transmembrane region" description="Helical" evidence="1">
    <location>
        <begin position="105"/>
        <end position="127"/>
    </location>
</feature>
<dbReference type="OrthoDB" id="82335at2"/>
<dbReference type="RefSeq" id="WP_018662646.1">
    <property type="nucleotide sequence ID" value="NZ_HF952018.1"/>
</dbReference>
<keyword evidence="1" id="KW-1133">Transmembrane helix</keyword>